<dbReference type="Proteomes" id="UP000268469">
    <property type="component" value="Unassembled WGS sequence"/>
</dbReference>
<comment type="caution">
    <text evidence="3">The sequence shown here is derived from an EMBL/GenBank/DDBJ whole genome shotgun (WGS) entry which is preliminary data.</text>
</comment>
<dbReference type="Gene3D" id="3.30.70.2390">
    <property type="match status" value="1"/>
</dbReference>
<dbReference type="EMBL" id="QNBE01000039">
    <property type="protein sequence ID" value="RKX70437.1"/>
    <property type="molecule type" value="Genomic_DNA"/>
</dbReference>
<proteinExistence type="predicted"/>
<keyword evidence="1" id="KW-0812">Transmembrane</keyword>
<dbReference type="Pfam" id="PF13399">
    <property type="entry name" value="LytR_C"/>
    <property type="match status" value="1"/>
</dbReference>
<evidence type="ECO:0000313" key="3">
    <source>
        <dbReference type="EMBL" id="RKX70437.1"/>
    </source>
</evidence>
<dbReference type="InterPro" id="IPR027381">
    <property type="entry name" value="LytR/CpsA/Psr_C"/>
</dbReference>
<gene>
    <name evidence="3" type="ORF">DRP53_04915</name>
</gene>
<dbReference type="AlphaFoldDB" id="A0A660SI72"/>
<name>A0A660SI72_UNCW3</name>
<feature type="domain" description="LytR/CpsA/Psr regulator C-terminal" evidence="2">
    <location>
        <begin position="41"/>
        <end position="128"/>
    </location>
</feature>
<reference evidence="3 4" key="1">
    <citation type="submission" date="2018-06" db="EMBL/GenBank/DDBJ databases">
        <title>Extensive metabolic versatility and redundancy in microbially diverse, dynamic hydrothermal sediments.</title>
        <authorList>
            <person name="Dombrowski N."/>
            <person name="Teske A."/>
            <person name="Baker B.J."/>
        </authorList>
    </citation>
    <scope>NUCLEOTIDE SEQUENCE [LARGE SCALE GENOMIC DNA]</scope>
    <source>
        <strain evidence="3">B36_G15</strain>
    </source>
</reference>
<protein>
    <recommendedName>
        <fullName evidence="2">LytR/CpsA/Psr regulator C-terminal domain-containing protein</fullName>
    </recommendedName>
</protein>
<evidence type="ECO:0000259" key="2">
    <source>
        <dbReference type="Pfam" id="PF13399"/>
    </source>
</evidence>
<keyword evidence="1" id="KW-0472">Membrane</keyword>
<accession>A0A660SI72</accession>
<keyword evidence="1" id="KW-1133">Transmembrane helix</keyword>
<evidence type="ECO:0000256" key="1">
    <source>
        <dbReference type="SAM" id="Phobius"/>
    </source>
</evidence>
<organism evidence="3 4">
    <name type="scientific">candidate division WOR-3 bacterium</name>
    <dbReference type="NCBI Taxonomy" id="2052148"/>
    <lineage>
        <taxon>Bacteria</taxon>
        <taxon>Bacteria division WOR-3</taxon>
    </lineage>
</organism>
<sequence>MGRANFLFIILGGFILISGISLYYHFENRKIRDNVFENARLRVEVLNGCGVDNLAMLVSDELRRLGFDVVETGNATSYDFKETVIIDRTDPKLRNAHRLGGVIGCTRFGKDIDSSLYIDVTILLGKDYLKYFPSLKNRPRWMH</sequence>
<evidence type="ECO:0000313" key="4">
    <source>
        <dbReference type="Proteomes" id="UP000268469"/>
    </source>
</evidence>
<feature type="transmembrane region" description="Helical" evidence="1">
    <location>
        <begin position="6"/>
        <end position="26"/>
    </location>
</feature>